<dbReference type="GO" id="GO:0003677">
    <property type="term" value="F:DNA binding"/>
    <property type="evidence" value="ECO:0007669"/>
    <property type="project" value="InterPro"/>
</dbReference>
<dbReference type="OrthoDB" id="9807959at2"/>
<keyword evidence="3" id="KW-1185">Reference proteome</keyword>
<organism evidence="2 3">
    <name type="scientific">Oharaeibacter diazotrophicus</name>
    <dbReference type="NCBI Taxonomy" id="1920512"/>
    <lineage>
        <taxon>Bacteria</taxon>
        <taxon>Pseudomonadati</taxon>
        <taxon>Pseudomonadota</taxon>
        <taxon>Alphaproteobacteria</taxon>
        <taxon>Hyphomicrobiales</taxon>
        <taxon>Pleomorphomonadaceae</taxon>
        <taxon>Oharaeibacter</taxon>
    </lineage>
</organism>
<proteinExistence type="predicted"/>
<evidence type="ECO:0000259" key="1">
    <source>
        <dbReference type="Pfam" id="PF15919"/>
    </source>
</evidence>
<sequence length="146" mass="15880">MRYPVDLVPDDNGTFLVTVPDLPEAASFGETEVEALARALDAVETAIQGRMADRLAIPAPSIVDGPTWVVLPALATLKIELYRVMLDRGLRKADLARLLDWKPPQIDRLFDLGHASRLDQIEAAFAALGQEVAFTVHPAGERPKAA</sequence>
<dbReference type="AlphaFoldDB" id="A0A4R6RJX4"/>
<dbReference type="RefSeq" id="WP_126536323.1">
    <property type="nucleotide sequence ID" value="NZ_BSPM01000008.1"/>
</dbReference>
<dbReference type="InterPro" id="IPR031807">
    <property type="entry name" value="HicB-like"/>
</dbReference>
<accession>A0A4R6RJX4</accession>
<comment type="caution">
    <text evidence="2">The sequence shown here is derived from an EMBL/GenBank/DDBJ whole genome shotgun (WGS) entry which is preliminary data.</text>
</comment>
<feature type="domain" description="HicB-like antitoxin of toxin-antitoxin system" evidence="1">
    <location>
        <begin position="3"/>
        <end position="64"/>
    </location>
</feature>
<dbReference type="Pfam" id="PF15919">
    <property type="entry name" value="HicB_lk_antitox"/>
    <property type="match status" value="1"/>
</dbReference>
<evidence type="ECO:0000313" key="3">
    <source>
        <dbReference type="Proteomes" id="UP000294547"/>
    </source>
</evidence>
<name>A0A4R6RJX4_9HYPH</name>
<dbReference type="InterPro" id="IPR035069">
    <property type="entry name" value="TTHA1013/TTHA0281-like"/>
</dbReference>
<dbReference type="Gene3D" id="3.30.160.250">
    <property type="match status" value="1"/>
</dbReference>
<dbReference type="SUPFAM" id="SSF47413">
    <property type="entry name" value="lambda repressor-like DNA-binding domains"/>
    <property type="match status" value="1"/>
</dbReference>
<dbReference type="SUPFAM" id="SSF143100">
    <property type="entry name" value="TTHA1013/TTHA0281-like"/>
    <property type="match status" value="1"/>
</dbReference>
<evidence type="ECO:0000313" key="2">
    <source>
        <dbReference type="EMBL" id="TDP86941.1"/>
    </source>
</evidence>
<reference evidence="2 3" key="1">
    <citation type="submission" date="2019-03" db="EMBL/GenBank/DDBJ databases">
        <title>Genomic Encyclopedia of Type Strains, Phase IV (KMG-IV): sequencing the most valuable type-strain genomes for metagenomic binning, comparative biology and taxonomic classification.</title>
        <authorList>
            <person name="Goeker M."/>
        </authorList>
    </citation>
    <scope>NUCLEOTIDE SEQUENCE [LARGE SCALE GENOMIC DNA]</scope>
    <source>
        <strain evidence="2 3">DSM 102969</strain>
    </source>
</reference>
<protein>
    <submittedName>
        <fullName evidence="2">Antitoxin HicB</fullName>
    </submittedName>
</protein>
<gene>
    <name evidence="2" type="ORF">EDD54_0825</name>
</gene>
<dbReference type="EMBL" id="SNXY01000006">
    <property type="protein sequence ID" value="TDP86941.1"/>
    <property type="molecule type" value="Genomic_DNA"/>
</dbReference>
<dbReference type="Proteomes" id="UP000294547">
    <property type="component" value="Unassembled WGS sequence"/>
</dbReference>
<dbReference type="InterPro" id="IPR010982">
    <property type="entry name" value="Lambda_DNA-bd_dom_sf"/>
</dbReference>